<feature type="compositionally biased region" description="Polar residues" evidence="1">
    <location>
        <begin position="138"/>
        <end position="152"/>
    </location>
</feature>
<accession>A0A7S3YTN4</accession>
<name>A0A7S3YTN4_9EUKA</name>
<evidence type="ECO:0000313" key="2">
    <source>
        <dbReference type="EMBL" id="CAE0661628.1"/>
    </source>
</evidence>
<dbReference type="AlphaFoldDB" id="A0A7S3YTN4"/>
<dbReference type="EMBL" id="HBIV01018234">
    <property type="protein sequence ID" value="CAE0661628.1"/>
    <property type="molecule type" value="Transcribed_RNA"/>
</dbReference>
<evidence type="ECO:0000256" key="1">
    <source>
        <dbReference type="SAM" id="MobiDB-lite"/>
    </source>
</evidence>
<feature type="region of interest" description="Disordered" evidence="1">
    <location>
        <begin position="388"/>
        <end position="436"/>
    </location>
</feature>
<proteinExistence type="predicted"/>
<organism evidence="2">
    <name type="scientific">Lotharella globosa</name>
    <dbReference type="NCBI Taxonomy" id="91324"/>
    <lineage>
        <taxon>Eukaryota</taxon>
        <taxon>Sar</taxon>
        <taxon>Rhizaria</taxon>
        <taxon>Cercozoa</taxon>
        <taxon>Chlorarachniophyceae</taxon>
        <taxon>Lotharella</taxon>
    </lineage>
</organism>
<protein>
    <submittedName>
        <fullName evidence="2">Uncharacterized protein</fullName>
    </submittedName>
</protein>
<feature type="region of interest" description="Disordered" evidence="1">
    <location>
        <begin position="132"/>
        <end position="158"/>
    </location>
</feature>
<gene>
    <name evidence="2" type="ORF">LGLO00237_LOCUS13223</name>
</gene>
<feature type="compositionally biased region" description="Polar residues" evidence="1">
    <location>
        <begin position="427"/>
        <end position="436"/>
    </location>
</feature>
<reference evidence="2" key="1">
    <citation type="submission" date="2021-01" db="EMBL/GenBank/DDBJ databases">
        <authorList>
            <person name="Corre E."/>
            <person name="Pelletier E."/>
            <person name="Niang G."/>
            <person name="Scheremetjew M."/>
            <person name="Finn R."/>
            <person name="Kale V."/>
            <person name="Holt S."/>
            <person name="Cochrane G."/>
            <person name="Meng A."/>
            <person name="Brown T."/>
            <person name="Cohen L."/>
        </authorList>
    </citation>
    <scope>NUCLEOTIDE SEQUENCE</scope>
    <source>
        <strain evidence="2">CCCM811</strain>
    </source>
</reference>
<sequence>MSCPQDDESAYDDDTVISTHMLPTLFRGFLSGNGSFGKNTHMALMEFEQEGVFTVFETMKEIEAIYFAYYPNINDLTLEEYVCYHYLERSEDPHTSQVELSKLIFSSLTHCKKSTMVQTFCEFLKMTPIKRRGPAVPTASSSEPTKNDNSAESTDKKTTGSMALPRRILTADAIYLYITSLSWFVGGERERALAGISKGLDRKKIWKYKRKDEDCLTCFAPKGAITKGFFKEVFDGRCTIPSMSLFTDSCKDWLDSHYESNSKNLTPHVDIHKFLDFIAHSWDMFRIARVCHVIGQGPLGLLLATHRIHIIDWVFIVESLDPTAATRVSKPVKFRLLQSLYRACPPVSLMDSVLQPNKRVMLAYHISQVLYREGLFCMTRDAAPILPTQRSSRNKAGGLGGGNKLPRIGPAASSSKPEKAPPVPLKLSTQTIGSAS</sequence>